<accession>X1NY99</accession>
<reference evidence="1" key="1">
    <citation type="journal article" date="2014" name="Front. Microbiol.">
        <title>High frequency of phylogenetically diverse reductive dehalogenase-homologous genes in deep subseafloor sedimentary metagenomes.</title>
        <authorList>
            <person name="Kawai M."/>
            <person name="Futagami T."/>
            <person name="Toyoda A."/>
            <person name="Takaki Y."/>
            <person name="Nishi S."/>
            <person name="Hori S."/>
            <person name="Arai W."/>
            <person name="Tsubouchi T."/>
            <person name="Morono Y."/>
            <person name="Uchiyama I."/>
            <person name="Ito T."/>
            <person name="Fujiyama A."/>
            <person name="Inagaki F."/>
            <person name="Takami H."/>
        </authorList>
    </citation>
    <scope>NUCLEOTIDE SEQUENCE</scope>
    <source>
        <strain evidence="1">Expedition CK06-06</strain>
    </source>
</reference>
<comment type="caution">
    <text evidence="1">The sequence shown here is derived from an EMBL/GenBank/DDBJ whole genome shotgun (WGS) entry which is preliminary data.</text>
</comment>
<gene>
    <name evidence="1" type="ORF">S06H3_62467</name>
</gene>
<dbReference type="AlphaFoldDB" id="X1NY99"/>
<evidence type="ECO:0000313" key="1">
    <source>
        <dbReference type="EMBL" id="GAI48573.1"/>
    </source>
</evidence>
<organism evidence="1">
    <name type="scientific">marine sediment metagenome</name>
    <dbReference type="NCBI Taxonomy" id="412755"/>
    <lineage>
        <taxon>unclassified sequences</taxon>
        <taxon>metagenomes</taxon>
        <taxon>ecological metagenomes</taxon>
    </lineage>
</organism>
<proteinExistence type="predicted"/>
<dbReference type="EMBL" id="BARV01041201">
    <property type="protein sequence ID" value="GAI48573.1"/>
    <property type="molecule type" value="Genomic_DNA"/>
</dbReference>
<sequence>EMYDKKLKEHKEKQGGLFPYHPDNLTQISALSKALYRIAAGLSYQNLVWTQGL</sequence>
<protein>
    <submittedName>
        <fullName evidence="1">Uncharacterized protein</fullName>
    </submittedName>
</protein>
<name>X1NY99_9ZZZZ</name>
<feature type="non-terminal residue" evidence="1">
    <location>
        <position position="1"/>
    </location>
</feature>